<organism evidence="2 3">
    <name type="scientific">Tuber borchii</name>
    <name type="common">White truffle</name>
    <dbReference type="NCBI Taxonomy" id="42251"/>
    <lineage>
        <taxon>Eukaryota</taxon>
        <taxon>Fungi</taxon>
        <taxon>Dikarya</taxon>
        <taxon>Ascomycota</taxon>
        <taxon>Pezizomycotina</taxon>
        <taxon>Pezizomycetes</taxon>
        <taxon>Pezizales</taxon>
        <taxon>Tuberaceae</taxon>
        <taxon>Tuber</taxon>
    </lineage>
</organism>
<comment type="caution">
    <text evidence="2">The sequence shown here is derived from an EMBL/GenBank/DDBJ whole genome shotgun (WGS) entry which is preliminary data.</text>
</comment>
<reference evidence="2 3" key="1">
    <citation type="submission" date="2017-04" db="EMBL/GenBank/DDBJ databases">
        <title>Draft genome sequence of Tuber borchii Vittad., a whitish edible truffle.</title>
        <authorList>
            <consortium name="DOE Joint Genome Institute"/>
            <person name="Murat C."/>
            <person name="Kuo A."/>
            <person name="Barry K.W."/>
            <person name="Clum A."/>
            <person name="Dockter R.B."/>
            <person name="Fauchery L."/>
            <person name="Iotti M."/>
            <person name="Kohler A."/>
            <person name="Labutti K."/>
            <person name="Lindquist E.A."/>
            <person name="Lipzen A."/>
            <person name="Ohm R.A."/>
            <person name="Wang M."/>
            <person name="Grigoriev I.V."/>
            <person name="Zambonelli A."/>
            <person name="Martin F.M."/>
        </authorList>
    </citation>
    <scope>NUCLEOTIDE SEQUENCE [LARGE SCALE GENOMIC DNA]</scope>
    <source>
        <strain evidence="2 3">Tbo3840</strain>
    </source>
</reference>
<evidence type="ECO:0000313" key="3">
    <source>
        <dbReference type="Proteomes" id="UP000244722"/>
    </source>
</evidence>
<keyword evidence="1" id="KW-0812">Transmembrane</keyword>
<proteinExistence type="predicted"/>
<evidence type="ECO:0000256" key="1">
    <source>
        <dbReference type="SAM" id="Phobius"/>
    </source>
</evidence>
<gene>
    <name evidence="2" type="ORF">B9Z19DRAFT_108274</name>
</gene>
<dbReference type="EMBL" id="NESQ01000129">
    <property type="protein sequence ID" value="PUU78133.1"/>
    <property type="molecule type" value="Genomic_DNA"/>
</dbReference>
<accession>A0A2T6ZRP1</accession>
<protein>
    <submittedName>
        <fullName evidence="2">Uncharacterized protein</fullName>
    </submittedName>
</protein>
<feature type="transmembrane region" description="Helical" evidence="1">
    <location>
        <begin position="43"/>
        <end position="65"/>
    </location>
</feature>
<keyword evidence="1" id="KW-1133">Transmembrane helix</keyword>
<sequence length="95" mass="10718">MWISSGFVLRSSYLSAKLGSYSIQPPCGNDDASGFISPTYFRLYFILPVSTLFFSYIHLLFLPLISSRIGSDPSIHPLLILCFMQAHAKFEYQSV</sequence>
<keyword evidence="1" id="KW-0472">Membrane</keyword>
<dbReference type="Proteomes" id="UP000244722">
    <property type="component" value="Unassembled WGS sequence"/>
</dbReference>
<evidence type="ECO:0000313" key="2">
    <source>
        <dbReference type="EMBL" id="PUU78133.1"/>
    </source>
</evidence>
<dbReference type="AlphaFoldDB" id="A0A2T6ZRP1"/>
<keyword evidence="3" id="KW-1185">Reference proteome</keyword>
<name>A0A2T6ZRP1_TUBBO</name>